<keyword evidence="3 8" id="KW-0378">Hydrolase</keyword>
<comment type="catalytic activity">
    <reaction evidence="7 9">
        <text>a 1-acyl-sn-glycero-3-phosphocholine + H2O = sn-glycerol 3-phosphocholine + a fatty acid + H(+)</text>
        <dbReference type="Rhea" id="RHEA:15177"/>
        <dbReference type="ChEBI" id="CHEBI:15377"/>
        <dbReference type="ChEBI" id="CHEBI:15378"/>
        <dbReference type="ChEBI" id="CHEBI:16870"/>
        <dbReference type="ChEBI" id="CHEBI:28868"/>
        <dbReference type="ChEBI" id="CHEBI:58168"/>
        <dbReference type="EC" id="3.1.1.5"/>
    </reaction>
</comment>
<evidence type="ECO:0000256" key="3">
    <source>
        <dbReference type="ARBA" id="ARBA00022801"/>
    </source>
</evidence>
<dbReference type="GO" id="GO:0046475">
    <property type="term" value="P:glycerophospholipid catabolic process"/>
    <property type="evidence" value="ECO:0007669"/>
    <property type="project" value="TreeGrafter"/>
</dbReference>
<sequence>MAARDLLVVILNHTNEELNIEPESPSLDHGDWMDTPDSRPPQEILAGESGMLRCKSSHVYGAINGSVSYRVVGFEMNNKVTFSWSIPYVGANRYDCSCPHDAFKIKVLGGRGSQAVVVFVFATHCQLVEDHHLRIVEPRAAPDAPDGYTPTQVPCPKTRPVIRQATTLSSEETSWLGLRDNITTPALKDFLTRVNIEGLDVGAYFDSIESNGTALPRIGIAVSGGGYRAMINGAGAIAAFDNRTSGSTGHGQLGGILQAATYLSGLSGGSWVVGSLYVQNFTTVESIIYGSNSFLDSLWQFDNSIFEGPSDISRSKYYRQMYQDVQGKVEAGYNKSITDYWGRSLSYQLVNASDGGPAYTFSSIANDTEFAAAKAPMPIIVAIERTSGQLQIATNSTIVEFNPWEMGSFDPGLDAFAPLKYVGSDFQNGSIRRSGVCVAGVDNAGFVMGTSASLFNQAFLQIGKVEGAPDFLIKAINNTLADIGEENRDIANWPNPFYKYNPTNNSNAESTILTLVDGGEDYQNIPFHPLLVSDRQVDVIFAIDGSADTKTRWPNGTSLVATYERSKANASPQNNKFPKVPDQNTFINLGLNNHPTFFGCGTSSGNSTGPLIVYLPNAPYSYESNFTTFDLEYSNNERDNIVRNGYNVVTMGNGTMDSNWPVCVGCAVLARSLVRTGTDIPSQCADCFQKYCWNGTTNSTVPNTYEPELMISGGVRDPSPRLGFIVVTFVFYLMFLHV</sequence>
<comment type="caution">
    <text evidence="11">The sequence shown here is derived from an EMBL/GenBank/DDBJ whole genome shotgun (WGS) entry which is preliminary data.</text>
</comment>
<evidence type="ECO:0000256" key="4">
    <source>
        <dbReference type="ARBA" id="ARBA00022963"/>
    </source>
</evidence>
<dbReference type="PANTHER" id="PTHR10728:SF62">
    <property type="entry name" value="LYSOPHOSPHOLIPASE"/>
    <property type="match status" value="1"/>
</dbReference>
<protein>
    <recommendedName>
        <fullName evidence="2 9">Lysophospholipase</fullName>
        <ecNumber evidence="2 9">3.1.1.5</ecNumber>
    </recommendedName>
</protein>
<dbReference type="OrthoDB" id="4084751at2759"/>
<dbReference type="FunFam" id="3.40.1090.10:FF:000010">
    <property type="entry name" value="Lysophospholipase"/>
    <property type="match status" value="1"/>
</dbReference>
<dbReference type="PROSITE" id="PS51210">
    <property type="entry name" value="PLA2C"/>
    <property type="match status" value="1"/>
</dbReference>
<dbReference type="Gene3D" id="2.60.270.50">
    <property type="match status" value="1"/>
</dbReference>
<dbReference type="SUPFAM" id="SSF52151">
    <property type="entry name" value="FabD/lysophospholipase-like"/>
    <property type="match status" value="1"/>
</dbReference>
<comment type="similarity">
    <text evidence="1 9">Belongs to the lysophospholipase family.</text>
</comment>
<dbReference type="GO" id="GO:0005783">
    <property type="term" value="C:endoplasmic reticulum"/>
    <property type="evidence" value="ECO:0007669"/>
    <property type="project" value="TreeGrafter"/>
</dbReference>
<evidence type="ECO:0000256" key="8">
    <source>
        <dbReference type="PROSITE-ProRule" id="PRU00555"/>
    </source>
</evidence>
<dbReference type="GO" id="GO:0004623">
    <property type="term" value="F:phospholipase A2 activity"/>
    <property type="evidence" value="ECO:0007669"/>
    <property type="project" value="TreeGrafter"/>
</dbReference>
<dbReference type="EMBL" id="PXOG01000370">
    <property type="protein sequence ID" value="RGP59654.1"/>
    <property type="molecule type" value="Genomic_DNA"/>
</dbReference>
<dbReference type="InterPro" id="IPR016035">
    <property type="entry name" value="Acyl_Trfase/lysoPLipase"/>
</dbReference>
<evidence type="ECO:0000313" key="11">
    <source>
        <dbReference type="EMBL" id="RGP59654.1"/>
    </source>
</evidence>
<keyword evidence="6" id="KW-0325">Glycoprotein</keyword>
<dbReference type="Pfam" id="PF01735">
    <property type="entry name" value="PLA2_B"/>
    <property type="match status" value="1"/>
</dbReference>
<evidence type="ECO:0000259" key="10">
    <source>
        <dbReference type="PROSITE" id="PS51210"/>
    </source>
</evidence>
<dbReference type="STRING" id="694270.A0A395RHS9"/>
<gene>
    <name evidence="11" type="ORF">FLONG3_11125</name>
</gene>
<evidence type="ECO:0000256" key="5">
    <source>
        <dbReference type="ARBA" id="ARBA00023098"/>
    </source>
</evidence>
<dbReference type="GO" id="GO:0005829">
    <property type="term" value="C:cytosol"/>
    <property type="evidence" value="ECO:0007669"/>
    <property type="project" value="TreeGrafter"/>
</dbReference>
<evidence type="ECO:0000256" key="1">
    <source>
        <dbReference type="ARBA" id="ARBA00008780"/>
    </source>
</evidence>
<dbReference type="SMART" id="SM00022">
    <property type="entry name" value="PLAc"/>
    <property type="match status" value="1"/>
</dbReference>
<evidence type="ECO:0000313" key="12">
    <source>
        <dbReference type="Proteomes" id="UP000266234"/>
    </source>
</evidence>
<dbReference type="InterPro" id="IPR002642">
    <property type="entry name" value="LysoPLipase_cat_dom"/>
</dbReference>
<dbReference type="Gene3D" id="3.40.1090.10">
    <property type="entry name" value="Cytosolic phospholipase A2 catalytic domain"/>
    <property type="match status" value="1"/>
</dbReference>
<evidence type="ECO:0000256" key="9">
    <source>
        <dbReference type="RuleBase" id="RU362103"/>
    </source>
</evidence>
<dbReference type="GO" id="GO:0004622">
    <property type="term" value="F:phosphatidylcholine lysophospholipase activity"/>
    <property type="evidence" value="ECO:0007669"/>
    <property type="project" value="UniProtKB-EC"/>
</dbReference>
<keyword evidence="12" id="KW-1185">Reference proteome</keyword>
<evidence type="ECO:0000256" key="6">
    <source>
        <dbReference type="ARBA" id="ARBA00023180"/>
    </source>
</evidence>
<dbReference type="EC" id="3.1.1.5" evidence="2 9"/>
<keyword evidence="4 8" id="KW-0442">Lipid degradation</keyword>
<evidence type="ECO:0000256" key="2">
    <source>
        <dbReference type="ARBA" id="ARBA00013274"/>
    </source>
</evidence>
<reference evidence="11 12" key="1">
    <citation type="journal article" date="2018" name="PLoS Pathog.">
        <title>Evolution of structural diversity of trichothecenes, a family of toxins produced by plant pathogenic and entomopathogenic fungi.</title>
        <authorList>
            <person name="Proctor R.H."/>
            <person name="McCormick S.P."/>
            <person name="Kim H.S."/>
            <person name="Cardoza R.E."/>
            <person name="Stanley A.M."/>
            <person name="Lindo L."/>
            <person name="Kelly A."/>
            <person name="Brown D.W."/>
            <person name="Lee T."/>
            <person name="Vaughan M.M."/>
            <person name="Alexander N.J."/>
            <person name="Busman M."/>
            <person name="Gutierrez S."/>
        </authorList>
    </citation>
    <scope>NUCLEOTIDE SEQUENCE [LARGE SCALE GENOMIC DNA]</scope>
    <source>
        <strain evidence="11 12">NRRL 20695</strain>
    </source>
</reference>
<dbReference type="AlphaFoldDB" id="A0A395RHS9"/>
<proteinExistence type="inferred from homology"/>
<keyword evidence="5 8" id="KW-0443">Lipid metabolism</keyword>
<feature type="domain" description="PLA2c" evidence="10">
    <location>
        <begin position="154"/>
        <end position="698"/>
    </location>
</feature>
<dbReference type="Proteomes" id="UP000266234">
    <property type="component" value="Unassembled WGS sequence"/>
</dbReference>
<evidence type="ECO:0000256" key="7">
    <source>
        <dbReference type="ARBA" id="ARBA00049531"/>
    </source>
</evidence>
<organism evidence="11 12">
    <name type="scientific">Fusarium longipes</name>
    <dbReference type="NCBI Taxonomy" id="694270"/>
    <lineage>
        <taxon>Eukaryota</taxon>
        <taxon>Fungi</taxon>
        <taxon>Dikarya</taxon>
        <taxon>Ascomycota</taxon>
        <taxon>Pezizomycotina</taxon>
        <taxon>Sordariomycetes</taxon>
        <taxon>Hypocreomycetidae</taxon>
        <taxon>Hypocreales</taxon>
        <taxon>Nectriaceae</taxon>
        <taxon>Fusarium</taxon>
    </lineage>
</organism>
<dbReference type="PANTHER" id="PTHR10728">
    <property type="entry name" value="CYTOSOLIC PHOSPHOLIPASE A2"/>
    <property type="match status" value="1"/>
</dbReference>
<accession>A0A395RHS9</accession>
<name>A0A395RHS9_9HYPO</name>